<dbReference type="InterPro" id="IPR050092">
    <property type="entry name" value="RNase_H"/>
</dbReference>
<evidence type="ECO:0000256" key="4">
    <source>
        <dbReference type="ARBA" id="ARBA00011245"/>
    </source>
</evidence>
<dbReference type="AlphaFoldDB" id="A0A5N7MVS1"/>
<dbReference type="GO" id="GO:0004523">
    <property type="term" value="F:RNA-DNA hybrid ribonuclease activity"/>
    <property type="evidence" value="ECO:0007669"/>
    <property type="project" value="UniProtKB-EC"/>
</dbReference>
<dbReference type="GO" id="GO:0043137">
    <property type="term" value="P:DNA replication, removal of RNA primer"/>
    <property type="evidence" value="ECO:0007669"/>
    <property type="project" value="TreeGrafter"/>
</dbReference>
<gene>
    <name evidence="12" type="ORF">FS320_40565</name>
</gene>
<comment type="similarity">
    <text evidence="3">Belongs to the RNase H family.</text>
</comment>
<evidence type="ECO:0000256" key="3">
    <source>
        <dbReference type="ARBA" id="ARBA00005300"/>
    </source>
</evidence>
<keyword evidence="9" id="KW-0378">Hydrolase</keyword>
<dbReference type="Gene3D" id="3.30.420.10">
    <property type="entry name" value="Ribonuclease H-like superfamily/Ribonuclease H"/>
    <property type="match status" value="1"/>
</dbReference>
<dbReference type="EC" id="3.1.26.4" evidence="5"/>
<dbReference type="PANTHER" id="PTHR10642:SF26">
    <property type="entry name" value="RIBONUCLEASE H1"/>
    <property type="match status" value="1"/>
</dbReference>
<comment type="caution">
    <text evidence="12">The sequence shown here is derived from an EMBL/GenBank/DDBJ whole genome shotgun (WGS) entry which is preliminary data.</text>
</comment>
<protein>
    <recommendedName>
        <fullName evidence="5">ribonuclease H</fullName>
        <ecNumber evidence="5">3.1.26.4</ecNumber>
    </recommendedName>
</protein>
<evidence type="ECO:0000256" key="2">
    <source>
        <dbReference type="ARBA" id="ARBA00001946"/>
    </source>
</evidence>
<dbReference type="InterPro" id="IPR022892">
    <property type="entry name" value="RNaseHI"/>
</dbReference>
<comment type="subunit">
    <text evidence="4">Monomer.</text>
</comment>
<evidence type="ECO:0000256" key="9">
    <source>
        <dbReference type="ARBA" id="ARBA00022801"/>
    </source>
</evidence>
<dbReference type="SUPFAM" id="SSF53098">
    <property type="entry name" value="Ribonuclease H-like"/>
    <property type="match status" value="1"/>
</dbReference>
<evidence type="ECO:0000256" key="8">
    <source>
        <dbReference type="ARBA" id="ARBA00022759"/>
    </source>
</evidence>
<evidence type="ECO:0000256" key="10">
    <source>
        <dbReference type="ARBA" id="ARBA00022842"/>
    </source>
</evidence>
<evidence type="ECO:0000313" key="13">
    <source>
        <dbReference type="Proteomes" id="UP000403266"/>
    </source>
</evidence>
<keyword evidence="10" id="KW-0460">Magnesium</keyword>
<evidence type="ECO:0000256" key="5">
    <source>
        <dbReference type="ARBA" id="ARBA00012180"/>
    </source>
</evidence>
<comment type="catalytic activity">
    <reaction evidence="1">
        <text>Endonucleolytic cleavage to 5'-phosphomonoester.</text>
        <dbReference type="EC" id="3.1.26.4"/>
    </reaction>
</comment>
<dbReference type="CDD" id="cd09278">
    <property type="entry name" value="RNase_HI_prokaryote_like"/>
    <property type="match status" value="1"/>
</dbReference>
<accession>A0A5N7MVS1</accession>
<keyword evidence="8" id="KW-0255">Endonuclease</keyword>
<keyword evidence="7" id="KW-0479">Metal-binding</keyword>
<name>A0A5N7MVS1_9HYPH</name>
<dbReference type="EMBL" id="VOSK01000522">
    <property type="protein sequence ID" value="MPR31041.1"/>
    <property type="molecule type" value="Genomic_DNA"/>
</dbReference>
<dbReference type="InterPro" id="IPR012337">
    <property type="entry name" value="RNaseH-like_sf"/>
</dbReference>
<dbReference type="OrthoDB" id="7845843at2"/>
<dbReference type="PANTHER" id="PTHR10642">
    <property type="entry name" value="RIBONUCLEASE H1"/>
    <property type="match status" value="1"/>
</dbReference>
<dbReference type="InterPro" id="IPR036397">
    <property type="entry name" value="RNaseH_sf"/>
</dbReference>
<organism evidence="12 13">
    <name type="scientific">Microvirga tunisiensis</name>
    <dbReference type="NCBI Taxonomy" id="2108360"/>
    <lineage>
        <taxon>Bacteria</taxon>
        <taxon>Pseudomonadati</taxon>
        <taxon>Pseudomonadota</taxon>
        <taxon>Alphaproteobacteria</taxon>
        <taxon>Hyphomicrobiales</taxon>
        <taxon>Methylobacteriaceae</taxon>
        <taxon>Microvirga</taxon>
    </lineage>
</organism>
<evidence type="ECO:0000313" key="12">
    <source>
        <dbReference type="EMBL" id="MPR31041.1"/>
    </source>
</evidence>
<dbReference type="GO" id="GO:0003676">
    <property type="term" value="F:nucleic acid binding"/>
    <property type="evidence" value="ECO:0007669"/>
    <property type="project" value="InterPro"/>
</dbReference>
<dbReference type="GO" id="GO:0046872">
    <property type="term" value="F:metal ion binding"/>
    <property type="evidence" value="ECO:0007669"/>
    <property type="project" value="UniProtKB-KW"/>
</dbReference>
<dbReference type="InterPro" id="IPR002156">
    <property type="entry name" value="RNaseH_domain"/>
</dbReference>
<feature type="domain" description="RNase H type-1" evidence="11">
    <location>
        <begin position="6"/>
        <end position="149"/>
    </location>
</feature>
<comment type="cofactor">
    <cofactor evidence="2">
        <name>Mg(2+)</name>
        <dbReference type="ChEBI" id="CHEBI:18420"/>
    </cofactor>
</comment>
<proteinExistence type="inferred from homology"/>
<dbReference type="PROSITE" id="PS50879">
    <property type="entry name" value="RNASE_H_1"/>
    <property type="match status" value="1"/>
</dbReference>
<evidence type="ECO:0000259" key="11">
    <source>
        <dbReference type="PROSITE" id="PS50879"/>
    </source>
</evidence>
<keyword evidence="6" id="KW-0540">Nuclease</keyword>
<dbReference type="Pfam" id="PF00075">
    <property type="entry name" value="RNase_H"/>
    <property type="match status" value="1"/>
</dbReference>
<keyword evidence="13" id="KW-1185">Reference proteome</keyword>
<sequence length="155" mass="17061">MTNEHAEPVIVAYVNGHTVGNPGPGGWGIAALAKNGTFQELSGTALGSVTNNQMELLAAIALFSRLDRRTEVIVYADSQYLIHGMNEYLAKWKQKAWRTSDGKPVKNAEFWILLDRLTSRHRVTWNWVPGQFISPGNDVADRLAQTAANSQQLAA</sequence>
<dbReference type="Proteomes" id="UP000403266">
    <property type="component" value="Unassembled WGS sequence"/>
</dbReference>
<reference evidence="12 13" key="1">
    <citation type="journal article" date="2019" name="Syst. Appl. Microbiol.">
        <title>Microvirga tunisiensis sp. nov., a root nodule symbiotic bacterium isolated from Lupinus micranthus and L. luteus grown in Northern Tunisia.</title>
        <authorList>
            <person name="Msaddak A."/>
            <person name="Rejili M."/>
            <person name="Duran D."/>
            <person name="Mars M."/>
            <person name="Palacios J.M."/>
            <person name="Ruiz-Argueso T."/>
            <person name="Rey L."/>
            <person name="Imperial J."/>
        </authorList>
    </citation>
    <scope>NUCLEOTIDE SEQUENCE [LARGE SCALE GENOMIC DNA]</scope>
    <source>
        <strain evidence="12 13">Lmie10</strain>
    </source>
</reference>
<evidence type="ECO:0000256" key="6">
    <source>
        <dbReference type="ARBA" id="ARBA00022722"/>
    </source>
</evidence>
<evidence type="ECO:0000256" key="1">
    <source>
        <dbReference type="ARBA" id="ARBA00000077"/>
    </source>
</evidence>
<evidence type="ECO:0000256" key="7">
    <source>
        <dbReference type="ARBA" id="ARBA00022723"/>
    </source>
</evidence>